<proteinExistence type="predicted"/>
<sequence>MSAAVRGNEALKKPEARARINALIKRPKMIVERREGTEEKTTQGIRNATASGEGKREVGSVHSVWSCNTEIRTYRVLWLNVTQQ</sequence>
<evidence type="ECO:0000313" key="2">
    <source>
        <dbReference type="EMBL" id="KAJ1177735.1"/>
    </source>
</evidence>
<keyword evidence="3" id="KW-1185">Reference proteome</keyword>
<dbReference type="Proteomes" id="UP001066276">
    <property type="component" value="Chromosome 3_2"/>
</dbReference>
<feature type="region of interest" description="Disordered" evidence="1">
    <location>
        <begin position="34"/>
        <end position="61"/>
    </location>
</feature>
<name>A0AAV7TNC4_PLEWA</name>
<accession>A0AAV7TNC4</accession>
<reference evidence="2" key="1">
    <citation type="journal article" date="2022" name="bioRxiv">
        <title>Sequencing and chromosome-scale assembly of the giantPleurodeles waltlgenome.</title>
        <authorList>
            <person name="Brown T."/>
            <person name="Elewa A."/>
            <person name="Iarovenko S."/>
            <person name="Subramanian E."/>
            <person name="Araus A.J."/>
            <person name="Petzold A."/>
            <person name="Susuki M."/>
            <person name="Suzuki K.-i.T."/>
            <person name="Hayashi T."/>
            <person name="Toyoda A."/>
            <person name="Oliveira C."/>
            <person name="Osipova E."/>
            <person name="Leigh N.D."/>
            <person name="Simon A."/>
            <person name="Yun M.H."/>
        </authorList>
    </citation>
    <scope>NUCLEOTIDE SEQUENCE</scope>
    <source>
        <strain evidence="2">20211129_DDA</strain>
        <tissue evidence="2">Liver</tissue>
    </source>
</reference>
<evidence type="ECO:0000313" key="3">
    <source>
        <dbReference type="Proteomes" id="UP001066276"/>
    </source>
</evidence>
<organism evidence="2 3">
    <name type="scientific">Pleurodeles waltl</name>
    <name type="common">Iberian ribbed newt</name>
    <dbReference type="NCBI Taxonomy" id="8319"/>
    <lineage>
        <taxon>Eukaryota</taxon>
        <taxon>Metazoa</taxon>
        <taxon>Chordata</taxon>
        <taxon>Craniata</taxon>
        <taxon>Vertebrata</taxon>
        <taxon>Euteleostomi</taxon>
        <taxon>Amphibia</taxon>
        <taxon>Batrachia</taxon>
        <taxon>Caudata</taxon>
        <taxon>Salamandroidea</taxon>
        <taxon>Salamandridae</taxon>
        <taxon>Pleurodelinae</taxon>
        <taxon>Pleurodeles</taxon>
    </lineage>
</organism>
<comment type="caution">
    <text evidence="2">The sequence shown here is derived from an EMBL/GenBank/DDBJ whole genome shotgun (WGS) entry which is preliminary data.</text>
</comment>
<evidence type="ECO:0000256" key="1">
    <source>
        <dbReference type="SAM" id="MobiDB-lite"/>
    </source>
</evidence>
<gene>
    <name evidence="2" type="ORF">NDU88_002987</name>
</gene>
<dbReference type="AlphaFoldDB" id="A0AAV7TNC4"/>
<dbReference type="EMBL" id="JANPWB010000006">
    <property type="protein sequence ID" value="KAJ1177735.1"/>
    <property type="molecule type" value="Genomic_DNA"/>
</dbReference>
<protein>
    <submittedName>
        <fullName evidence="2">Uncharacterized protein</fullName>
    </submittedName>
</protein>